<comment type="function">
    <text evidence="7">Flavin prenyltransferase that catalyzes the synthesis of the prenylated FMN cofactor (prenyl-FMN) for 4-hydroxy-3-polyprenylbenzoic acid decarboxylase UbiD. The prenyltransferase is metal-independent and links a dimethylallyl moiety from dimethylallyl monophosphate (DMAP) to the flavin N5 and C6 atoms of FMN.</text>
</comment>
<feature type="binding site" evidence="7">
    <location>
        <begin position="18"/>
        <end position="20"/>
    </location>
    <ligand>
        <name>FMN</name>
        <dbReference type="ChEBI" id="CHEBI:58210"/>
    </ligand>
</feature>
<evidence type="ECO:0000256" key="4">
    <source>
        <dbReference type="ARBA" id="ARBA00022679"/>
    </source>
</evidence>
<dbReference type="InterPro" id="IPR004507">
    <property type="entry name" value="UbiX-like"/>
</dbReference>
<proteinExistence type="inferred from homology"/>
<dbReference type="EMBL" id="AOGK01000024">
    <property type="protein sequence ID" value="MDG5977651.1"/>
    <property type="molecule type" value="Genomic_DNA"/>
</dbReference>
<feature type="binding site" evidence="7">
    <location>
        <position position="131"/>
    </location>
    <ligand>
        <name>FMN</name>
        <dbReference type="ChEBI" id="CHEBI:58210"/>
    </ligand>
</feature>
<dbReference type="FunFam" id="3.40.50.1950:FF:000001">
    <property type="entry name" value="Flavin prenyltransferase UbiX"/>
    <property type="match status" value="1"/>
</dbReference>
<dbReference type="RefSeq" id="WP_068175213.1">
    <property type="nucleotide sequence ID" value="NZ_AOGK01000024.1"/>
</dbReference>
<evidence type="ECO:0000259" key="8">
    <source>
        <dbReference type="Pfam" id="PF02441"/>
    </source>
</evidence>
<keyword evidence="2 7" id="KW-0285">Flavoprotein</keyword>
<keyword evidence="10" id="KW-1185">Reference proteome</keyword>
<evidence type="ECO:0000256" key="7">
    <source>
        <dbReference type="HAMAP-Rule" id="MF_01984"/>
    </source>
</evidence>
<dbReference type="PANTHER" id="PTHR43374">
    <property type="entry name" value="FLAVIN PRENYLTRANSFERASE"/>
    <property type="match status" value="1"/>
</dbReference>
<feature type="domain" description="Flavoprotein" evidence="8">
    <location>
        <begin position="11"/>
        <end position="180"/>
    </location>
</feature>
<dbReference type="Proteomes" id="UP001152876">
    <property type="component" value="Unassembled WGS sequence"/>
</dbReference>
<evidence type="ECO:0000256" key="1">
    <source>
        <dbReference type="ARBA" id="ARBA00022602"/>
    </source>
</evidence>
<protein>
    <recommendedName>
        <fullName evidence="7">Flavin prenyltransferase UbiX</fullName>
        <ecNumber evidence="7">2.5.1.129</ecNumber>
    </recommendedName>
</protein>
<comment type="catalytic activity">
    <reaction evidence="5 7">
        <text>dimethylallyl phosphate + FMNH2 = prenylated FMNH2 + phosphate</text>
        <dbReference type="Rhea" id="RHEA:37743"/>
        <dbReference type="ChEBI" id="CHEBI:43474"/>
        <dbReference type="ChEBI" id="CHEBI:57618"/>
        <dbReference type="ChEBI" id="CHEBI:87467"/>
        <dbReference type="ChEBI" id="CHEBI:88052"/>
        <dbReference type="EC" id="2.5.1.129"/>
    </reaction>
</comment>
<keyword evidence="4 7" id="KW-0808">Transferase</keyword>
<dbReference type="OrthoDB" id="9781577at2"/>
<evidence type="ECO:0000313" key="9">
    <source>
        <dbReference type="EMBL" id="MDG5977651.1"/>
    </source>
</evidence>
<dbReference type="AlphaFoldDB" id="A0A9X4NVY7"/>
<evidence type="ECO:0000256" key="6">
    <source>
        <dbReference type="ARBA" id="ARBA00060793"/>
    </source>
</evidence>
<feature type="binding site" evidence="7">
    <location>
        <position position="45"/>
    </location>
    <ligand>
        <name>FMN</name>
        <dbReference type="ChEBI" id="CHEBI:58210"/>
    </ligand>
</feature>
<dbReference type="HAMAP" id="MF_01984">
    <property type="entry name" value="ubiX_pad"/>
    <property type="match status" value="1"/>
</dbReference>
<comment type="similarity">
    <text evidence="6 7">Belongs to the UbiX/PAD1 family.</text>
</comment>
<dbReference type="NCBIfam" id="NF004685">
    <property type="entry name" value="PRK06029.1"/>
    <property type="match status" value="1"/>
</dbReference>
<dbReference type="InterPro" id="IPR036551">
    <property type="entry name" value="Flavin_trans-like"/>
</dbReference>
<gene>
    <name evidence="7" type="primary">ubiX</name>
    <name evidence="9" type="ORF">H010_20506</name>
</gene>
<keyword evidence="3 7" id="KW-0288">FMN</keyword>
<dbReference type="Gene3D" id="3.40.50.1950">
    <property type="entry name" value="Flavin prenyltransferase-like"/>
    <property type="match status" value="1"/>
</dbReference>
<dbReference type="GO" id="GO:0016831">
    <property type="term" value="F:carboxy-lyase activity"/>
    <property type="evidence" value="ECO:0007669"/>
    <property type="project" value="TreeGrafter"/>
</dbReference>
<comment type="caution">
    <text evidence="7">Lacks conserved residue(s) required for the propagation of feature annotation.</text>
</comment>
<sequence>MNHPPPTEPRRLLVAITGASGAVYGLRLLQVLSAIPDVQAHAVVSDAGWLTLRHELDVDADALRALVHTLHDAAHLGAGPASGSFRCSGMVIAPCSMRTLAAIAHGLSDNLVTRAADVMLKERRRLVLMTRETPLHLGHLRNMTAVTEMGAIVCPPMPAFYLRPKTLDDLVDASVARVLDLLDVPHTLSQRWEGLE</sequence>
<dbReference type="InterPro" id="IPR003382">
    <property type="entry name" value="Flavoprotein"/>
</dbReference>
<feature type="binding site" evidence="7">
    <location>
        <position position="161"/>
    </location>
    <ligand>
        <name>dimethylallyl phosphate</name>
        <dbReference type="ChEBI" id="CHEBI:88052"/>
    </ligand>
</feature>
<evidence type="ECO:0000256" key="5">
    <source>
        <dbReference type="ARBA" id="ARBA00050612"/>
    </source>
</evidence>
<dbReference type="GO" id="GO:0106141">
    <property type="term" value="F:flavin prenyltransferase activity"/>
    <property type="evidence" value="ECO:0007669"/>
    <property type="project" value="UniProtKB-EC"/>
</dbReference>
<reference evidence="9" key="1">
    <citation type="submission" date="2013-01" db="EMBL/GenBank/DDBJ databases">
        <title>Genome draft of Hydrogenophaga taeniospiralis 2K1.</title>
        <authorList>
            <person name="Gomila M."/>
            <person name="Lalucat J."/>
        </authorList>
    </citation>
    <scope>NUCLEOTIDE SEQUENCE</scope>
    <source>
        <strain evidence="9">CCUG 15921</strain>
    </source>
</reference>
<dbReference type="SUPFAM" id="SSF52507">
    <property type="entry name" value="Homo-oligomeric flavin-containing Cys decarboxylases, HFCD"/>
    <property type="match status" value="1"/>
</dbReference>
<organism evidence="9 10">
    <name type="scientific">Hydrogenophaga taeniospiralis CCUG 15921</name>
    <dbReference type="NCBI Taxonomy" id="1281780"/>
    <lineage>
        <taxon>Bacteria</taxon>
        <taxon>Pseudomonadati</taxon>
        <taxon>Pseudomonadota</taxon>
        <taxon>Betaproteobacteria</taxon>
        <taxon>Burkholderiales</taxon>
        <taxon>Comamonadaceae</taxon>
        <taxon>Hydrogenophaga</taxon>
    </lineage>
</organism>
<dbReference type="PANTHER" id="PTHR43374:SF1">
    <property type="entry name" value="FLAVIN PRENYLTRANSFERASE PAD1, MITOCHONDRIAL"/>
    <property type="match status" value="1"/>
</dbReference>
<accession>A0A9X4NVY7</accession>
<dbReference type="NCBIfam" id="TIGR00421">
    <property type="entry name" value="ubiX_pad"/>
    <property type="match status" value="1"/>
</dbReference>
<name>A0A9X4NVY7_9BURK</name>
<keyword evidence="1 7" id="KW-0637">Prenyltransferase</keyword>
<evidence type="ECO:0000256" key="3">
    <source>
        <dbReference type="ARBA" id="ARBA00022643"/>
    </source>
</evidence>
<evidence type="ECO:0000313" key="10">
    <source>
        <dbReference type="Proteomes" id="UP001152876"/>
    </source>
</evidence>
<dbReference type="Pfam" id="PF02441">
    <property type="entry name" value="Flavoprotein"/>
    <property type="match status" value="1"/>
</dbReference>
<feature type="binding site" evidence="7">
    <location>
        <begin position="96"/>
        <end position="99"/>
    </location>
    <ligand>
        <name>FMN</name>
        <dbReference type="ChEBI" id="CHEBI:58210"/>
    </ligand>
</feature>
<comment type="caution">
    <text evidence="9">The sequence shown here is derived from an EMBL/GenBank/DDBJ whole genome shotgun (WGS) entry which is preliminary data.</text>
</comment>
<dbReference type="EC" id="2.5.1.129" evidence="7"/>
<feature type="binding site" evidence="7">
    <location>
        <position position="177"/>
    </location>
    <ligand>
        <name>dimethylallyl phosphate</name>
        <dbReference type="ChEBI" id="CHEBI:88052"/>
    </ligand>
</feature>
<evidence type="ECO:0000256" key="2">
    <source>
        <dbReference type="ARBA" id="ARBA00022630"/>
    </source>
</evidence>